<dbReference type="AlphaFoldDB" id="A0A9D4EJ96"/>
<evidence type="ECO:0000256" key="1">
    <source>
        <dbReference type="SAM" id="MobiDB-lite"/>
    </source>
</evidence>
<evidence type="ECO:0000259" key="2">
    <source>
        <dbReference type="Pfam" id="PF05699"/>
    </source>
</evidence>
<feature type="domain" description="HAT C-terminal dimerisation" evidence="2">
    <location>
        <begin position="41"/>
        <end position="83"/>
    </location>
</feature>
<reference evidence="3" key="1">
    <citation type="journal article" date="2019" name="bioRxiv">
        <title>The Genome of the Zebra Mussel, Dreissena polymorpha: A Resource for Invasive Species Research.</title>
        <authorList>
            <person name="McCartney M.A."/>
            <person name="Auch B."/>
            <person name="Kono T."/>
            <person name="Mallez S."/>
            <person name="Zhang Y."/>
            <person name="Obille A."/>
            <person name="Becker A."/>
            <person name="Abrahante J.E."/>
            <person name="Garbe J."/>
            <person name="Badalamenti J.P."/>
            <person name="Herman A."/>
            <person name="Mangelson H."/>
            <person name="Liachko I."/>
            <person name="Sullivan S."/>
            <person name="Sone E.D."/>
            <person name="Koren S."/>
            <person name="Silverstein K.A.T."/>
            <person name="Beckman K.B."/>
            <person name="Gohl D.M."/>
        </authorList>
    </citation>
    <scope>NUCLEOTIDE SEQUENCE</scope>
    <source>
        <strain evidence="3">Duluth1</strain>
        <tissue evidence="3">Whole animal</tissue>
    </source>
</reference>
<dbReference type="EMBL" id="JAIWYP010000008">
    <property type="protein sequence ID" value="KAH3781674.1"/>
    <property type="molecule type" value="Genomic_DNA"/>
</dbReference>
<proteinExistence type="predicted"/>
<feature type="compositionally biased region" description="Basic and acidic residues" evidence="1">
    <location>
        <begin position="1"/>
        <end position="15"/>
    </location>
</feature>
<evidence type="ECO:0000313" key="4">
    <source>
        <dbReference type="Proteomes" id="UP000828390"/>
    </source>
</evidence>
<keyword evidence="4" id="KW-1185">Reference proteome</keyword>
<dbReference type="InterPro" id="IPR008906">
    <property type="entry name" value="HATC_C_dom"/>
</dbReference>
<dbReference type="Pfam" id="PF05699">
    <property type="entry name" value="Dimer_Tnp_hAT"/>
    <property type="match status" value="1"/>
</dbReference>
<comment type="caution">
    <text evidence="3">The sequence shown here is derived from an EMBL/GenBank/DDBJ whole genome shotgun (WGS) entry which is preliminary data.</text>
</comment>
<reference evidence="3" key="2">
    <citation type="submission" date="2020-11" db="EMBL/GenBank/DDBJ databases">
        <authorList>
            <person name="McCartney M.A."/>
            <person name="Auch B."/>
            <person name="Kono T."/>
            <person name="Mallez S."/>
            <person name="Becker A."/>
            <person name="Gohl D.M."/>
            <person name="Silverstein K.A.T."/>
            <person name="Koren S."/>
            <person name="Bechman K.B."/>
            <person name="Herman A."/>
            <person name="Abrahante J.E."/>
            <person name="Garbe J."/>
        </authorList>
    </citation>
    <scope>NUCLEOTIDE SEQUENCE</scope>
    <source>
        <strain evidence="3">Duluth1</strain>
        <tissue evidence="3">Whole animal</tissue>
    </source>
</reference>
<evidence type="ECO:0000313" key="3">
    <source>
        <dbReference type="EMBL" id="KAH3781674.1"/>
    </source>
</evidence>
<dbReference type="SUPFAM" id="SSF53098">
    <property type="entry name" value="Ribonuclease H-like"/>
    <property type="match status" value="1"/>
</dbReference>
<name>A0A9D4EJ96_DREPO</name>
<dbReference type="GO" id="GO:0046983">
    <property type="term" value="F:protein dimerization activity"/>
    <property type="evidence" value="ECO:0007669"/>
    <property type="project" value="InterPro"/>
</dbReference>
<dbReference type="InterPro" id="IPR012337">
    <property type="entry name" value="RNaseH-like_sf"/>
</dbReference>
<feature type="region of interest" description="Disordered" evidence="1">
    <location>
        <begin position="1"/>
        <end position="24"/>
    </location>
</feature>
<sequence length="83" mass="9745">MMEEVPLRVHTRDDSQQPPTKRPRFSFLITSPTEATTHEDELDAYMRVNCEPDCNPLVWWCEYRQRFPTIAHVAQKLLSVPST</sequence>
<accession>A0A9D4EJ96</accession>
<gene>
    <name evidence="3" type="ORF">DPMN_159575</name>
</gene>
<organism evidence="3 4">
    <name type="scientific">Dreissena polymorpha</name>
    <name type="common">Zebra mussel</name>
    <name type="synonym">Mytilus polymorpha</name>
    <dbReference type="NCBI Taxonomy" id="45954"/>
    <lineage>
        <taxon>Eukaryota</taxon>
        <taxon>Metazoa</taxon>
        <taxon>Spiralia</taxon>
        <taxon>Lophotrochozoa</taxon>
        <taxon>Mollusca</taxon>
        <taxon>Bivalvia</taxon>
        <taxon>Autobranchia</taxon>
        <taxon>Heteroconchia</taxon>
        <taxon>Euheterodonta</taxon>
        <taxon>Imparidentia</taxon>
        <taxon>Neoheterodontei</taxon>
        <taxon>Myida</taxon>
        <taxon>Dreissenoidea</taxon>
        <taxon>Dreissenidae</taxon>
        <taxon>Dreissena</taxon>
    </lineage>
</organism>
<protein>
    <recommendedName>
        <fullName evidence="2">HAT C-terminal dimerisation domain-containing protein</fullName>
    </recommendedName>
</protein>
<dbReference type="Proteomes" id="UP000828390">
    <property type="component" value="Unassembled WGS sequence"/>
</dbReference>